<sequence>MDERKRQCQLEVSLYSQAIEILEQLQMSVAHVRLLAKHKIKTPSAAWRHSAPPLACLPLACAPLACSISTQETCRACSVQNDVYLSSANSSHWHGLSPLTSIPSPQATAQQESPVSALLSHIGPSMPLLSTWVTADVQNAFYKAFQTELDMQSELMSKSLATRHSNAYLCNLGLDLLILHSKMQHTQAEIKLYMVAINNTHLLDSSNLSSHSAWDETVGMSLLPGEASPYDDLFDGDIEEPIDFDFNPDKCPDDPKLD</sequence>
<dbReference type="Proteomes" id="UP000807769">
    <property type="component" value="Unassembled WGS sequence"/>
</dbReference>
<accession>A0A9P7JE08</accession>
<evidence type="ECO:0000313" key="2">
    <source>
        <dbReference type="Proteomes" id="UP000807769"/>
    </source>
</evidence>
<dbReference type="GeneID" id="64626872"/>
<reference evidence="1" key="1">
    <citation type="journal article" date="2020" name="New Phytol.">
        <title>Comparative genomics reveals dynamic genome evolution in host specialist ectomycorrhizal fungi.</title>
        <authorList>
            <person name="Lofgren L.A."/>
            <person name="Nguyen N.H."/>
            <person name="Vilgalys R."/>
            <person name="Ruytinx J."/>
            <person name="Liao H.L."/>
            <person name="Branco S."/>
            <person name="Kuo A."/>
            <person name="LaButti K."/>
            <person name="Lipzen A."/>
            <person name="Andreopoulos W."/>
            <person name="Pangilinan J."/>
            <person name="Riley R."/>
            <person name="Hundley H."/>
            <person name="Na H."/>
            <person name="Barry K."/>
            <person name="Grigoriev I.V."/>
            <person name="Stajich J.E."/>
            <person name="Kennedy P.G."/>
        </authorList>
    </citation>
    <scope>NUCLEOTIDE SEQUENCE</scope>
    <source>
        <strain evidence="1">MN1</strain>
    </source>
</reference>
<name>A0A9P7JE08_9AGAM</name>
<dbReference type="EMBL" id="JABBWG010000014">
    <property type="protein sequence ID" value="KAG1817194.1"/>
    <property type="molecule type" value="Genomic_DNA"/>
</dbReference>
<dbReference type="OrthoDB" id="2692711at2759"/>
<protein>
    <submittedName>
        <fullName evidence="1">Uncharacterized protein</fullName>
    </submittedName>
</protein>
<evidence type="ECO:0000313" key="1">
    <source>
        <dbReference type="EMBL" id="KAG1817194.1"/>
    </source>
</evidence>
<dbReference type="RefSeq" id="XP_041193613.1">
    <property type="nucleotide sequence ID" value="XM_041332855.1"/>
</dbReference>
<gene>
    <name evidence="1" type="ORF">BJ212DRAFT_1299353</name>
</gene>
<keyword evidence="2" id="KW-1185">Reference proteome</keyword>
<organism evidence="1 2">
    <name type="scientific">Suillus subaureus</name>
    <dbReference type="NCBI Taxonomy" id="48587"/>
    <lineage>
        <taxon>Eukaryota</taxon>
        <taxon>Fungi</taxon>
        <taxon>Dikarya</taxon>
        <taxon>Basidiomycota</taxon>
        <taxon>Agaricomycotina</taxon>
        <taxon>Agaricomycetes</taxon>
        <taxon>Agaricomycetidae</taxon>
        <taxon>Boletales</taxon>
        <taxon>Suillineae</taxon>
        <taxon>Suillaceae</taxon>
        <taxon>Suillus</taxon>
    </lineage>
</organism>
<proteinExistence type="predicted"/>
<dbReference type="AlphaFoldDB" id="A0A9P7JE08"/>
<comment type="caution">
    <text evidence="1">The sequence shown here is derived from an EMBL/GenBank/DDBJ whole genome shotgun (WGS) entry which is preliminary data.</text>
</comment>